<dbReference type="Pfam" id="PF00023">
    <property type="entry name" value="Ank"/>
    <property type="match status" value="1"/>
</dbReference>
<feature type="domain" description="VLRF1" evidence="15">
    <location>
        <begin position="383"/>
        <end position="515"/>
    </location>
</feature>
<keyword evidence="7 13" id="KW-0255">Endonuclease</keyword>
<dbReference type="PANTHER" id="PTHR16036:SF2">
    <property type="entry name" value="TRNA ENDONUCLEASE ANKZF1"/>
    <property type="match status" value="1"/>
</dbReference>
<evidence type="ECO:0000256" key="8">
    <source>
        <dbReference type="ARBA" id="ARBA00022771"/>
    </source>
</evidence>
<evidence type="ECO:0000313" key="16">
    <source>
        <dbReference type="EMBL" id="KAG0327533.1"/>
    </source>
</evidence>
<dbReference type="InterPro" id="IPR041540">
    <property type="entry name" value="VATC"/>
</dbReference>
<feature type="region of interest" description="Disordered" evidence="14">
    <location>
        <begin position="530"/>
        <end position="566"/>
    </location>
</feature>
<dbReference type="GO" id="GO:0016787">
    <property type="term" value="F:hydrolase activity"/>
    <property type="evidence" value="ECO:0007669"/>
    <property type="project" value="UniProtKB-KW"/>
</dbReference>
<dbReference type="GO" id="GO:0008270">
    <property type="term" value="F:zinc ion binding"/>
    <property type="evidence" value="ECO:0007669"/>
    <property type="project" value="UniProtKB-KW"/>
</dbReference>
<keyword evidence="8" id="KW-0863">Zinc-finger</keyword>
<dbReference type="PANTHER" id="PTHR16036">
    <property type="entry name" value="ANKYRIN REPEAT AND ZINC FINGER DOMAIN-CONTAINING PROTEIN 1"/>
    <property type="match status" value="1"/>
</dbReference>
<evidence type="ECO:0000256" key="10">
    <source>
        <dbReference type="ARBA" id="ARBA00022833"/>
    </source>
</evidence>
<feature type="compositionally biased region" description="Acidic residues" evidence="14">
    <location>
        <begin position="347"/>
        <end position="359"/>
    </location>
</feature>
<dbReference type="InterPro" id="IPR002110">
    <property type="entry name" value="Ankyrin_rpt"/>
</dbReference>
<dbReference type="GO" id="GO:0004519">
    <property type="term" value="F:endonuclease activity"/>
    <property type="evidence" value="ECO:0007669"/>
    <property type="project" value="UniProtKB-KW"/>
</dbReference>
<keyword evidence="6" id="KW-0677">Repeat</keyword>
<evidence type="ECO:0000256" key="14">
    <source>
        <dbReference type="SAM" id="MobiDB-lite"/>
    </source>
</evidence>
<feature type="region of interest" description="Disordered" evidence="14">
    <location>
        <begin position="720"/>
        <end position="773"/>
    </location>
</feature>
<dbReference type="Proteomes" id="UP000738325">
    <property type="component" value="Unassembled WGS sequence"/>
</dbReference>
<dbReference type="EMBL" id="JAAAIP010000053">
    <property type="protein sequence ID" value="KAG0327533.1"/>
    <property type="molecule type" value="Genomic_DNA"/>
</dbReference>
<feature type="region of interest" description="Disordered" evidence="14">
    <location>
        <begin position="324"/>
        <end position="359"/>
    </location>
</feature>
<evidence type="ECO:0000256" key="1">
    <source>
        <dbReference type="ARBA" id="ARBA00004496"/>
    </source>
</evidence>
<keyword evidence="3 13" id="KW-0963">Cytoplasm</keyword>
<evidence type="ECO:0000256" key="9">
    <source>
        <dbReference type="ARBA" id="ARBA00022801"/>
    </source>
</evidence>
<accession>A0A9P6RWA7</accession>
<comment type="subcellular location">
    <subcellularLocation>
        <location evidence="1">Cytoplasm</location>
    </subcellularLocation>
</comment>
<keyword evidence="9 13" id="KW-0378">Hydrolase</keyword>
<evidence type="ECO:0000259" key="15">
    <source>
        <dbReference type="PROSITE" id="PS52044"/>
    </source>
</evidence>
<dbReference type="InterPro" id="IPR041175">
    <property type="entry name" value="VLRF1/Vms1"/>
</dbReference>
<feature type="region of interest" description="Disordered" evidence="14">
    <location>
        <begin position="132"/>
        <end position="176"/>
    </location>
</feature>
<evidence type="ECO:0000256" key="3">
    <source>
        <dbReference type="ARBA" id="ARBA00022490"/>
    </source>
</evidence>
<comment type="similarity">
    <text evidence="2 13">Belongs to the ANKZF1/VMS1 family.</text>
</comment>
<feature type="compositionally biased region" description="Polar residues" evidence="14">
    <location>
        <begin position="329"/>
        <end position="339"/>
    </location>
</feature>
<keyword evidence="10" id="KW-0862">Zinc</keyword>
<feature type="compositionally biased region" description="Basic and acidic residues" evidence="14">
    <location>
        <begin position="723"/>
        <end position="749"/>
    </location>
</feature>
<proteinExistence type="inferred from homology"/>
<keyword evidence="5" id="KW-0479">Metal-binding</keyword>
<dbReference type="Pfam" id="PF18826">
    <property type="entry name" value="bVLRF1"/>
    <property type="match status" value="1"/>
</dbReference>
<feature type="compositionally biased region" description="Polar residues" evidence="14">
    <location>
        <begin position="147"/>
        <end position="161"/>
    </location>
</feature>
<reference evidence="16" key="1">
    <citation type="journal article" date="2020" name="Fungal Divers.">
        <title>Resolving the Mortierellaceae phylogeny through synthesis of multi-gene phylogenetics and phylogenomics.</title>
        <authorList>
            <person name="Vandepol N."/>
            <person name="Liber J."/>
            <person name="Desiro A."/>
            <person name="Na H."/>
            <person name="Kennedy M."/>
            <person name="Barry K."/>
            <person name="Grigoriev I.V."/>
            <person name="Miller A.N."/>
            <person name="O'Donnell K."/>
            <person name="Stajich J.E."/>
            <person name="Bonito G."/>
        </authorList>
    </citation>
    <scope>NUCLEOTIDE SEQUENCE</scope>
    <source>
        <strain evidence="16">REB-010B</strain>
    </source>
</reference>
<name>A0A9P6RWA7_9FUNG</name>
<keyword evidence="17" id="KW-1185">Reference proteome</keyword>
<gene>
    <name evidence="16" type="ORF">BGZ99_007371</name>
</gene>
<feature type="active site" evidence="13">
    <location>
        <position position="420"/>
    </location>
</feature>
<dbReference type="GO" id="GO:0005737">
    <property type="term" value="C:cytoplasm"/>
    <property type="evidence" value="ECO:0007669"/>
    <property type="project" value="UniProtKB-SubCell"/>
</dbReference>
<evidence type="ECO:0000256" key="13">
    <source>
        <dbReference type="PROSITE-ProRule" id="PRU01389"/>
    </source>
</evidence>
<evidence type="ECO:0000313" key="17">
    <source>
        <dbReference type="Proteomes" id="UP000738325"/>
    </source>
</evidence>
<feature type="compositionally biased region" description="Low complexity" evidence="14">
    <location>
        <begin position="556"/>
        <end position="566"/>
    </location>
</feature>
<evidence type="ECO:0000256" key="11">
    <source>
        <dbReference type="ARBA" id="ARBA00023043"/>
    </source>
</evidence>
<dbReference type="OrthoDB" id="429841at2759"/>
<dbReference type="PROSITE" id="PS52044">
    <property type="entry name" value="VLRF1"/>
    <property type="match status" value="1"/>
</dbReference>
<comment type="caution">
    <text evidence="16">The sequence shown here is derived from an EMBL/GenBank/DDBJ whole genome shotgun (WGS) entry which is preliminary data.</text>
</comment>
<feature type="compositionally biased region" description="Low complexity" evidence="14">
    <location>
        <begin position="643"/>
        <end position="656"/>
    </location>
</feature>
<keyword evidence="4 13" id="KW-0540">Nuclease</keyword>
<organism evidence="16 17">
    <name type="scientific">Dissophora globulifera</name>
    <dbReference type="NCBI Taxonomy" id="979702"/>
    <lineage>
        <taxon>Eukaryota</taxon>
        <taxon>Fungi</taxon>
        <taxon>Fungi incertae sedis</taxon>
        <taxon>Mucoromycota</taxon>
        <taxon>Mortierellomycotina</taxon>
        <taxon>Mortierellomycetes</taxon>
        <taxon>Mortierellales</taxon>
        <taxon>Mortierellaceae</taxon>
        <taxon>Dissophora</taxon>
    </lineage>
</organism>
<protein>
    <recommendedName>
        <fullName evidence="15">VLRF1 domain-containing protein</fullName>
    </recommendedName>
</protein>
<evidence type="ECO:0000256" key="6">
    <source>
        <dbReference type="ARBA" id="ARBA00022737"/>
    </source>
</evidence>
<dbReference type="GO" id="GO:0036503">
    <property type="term" value="P:ERAD pathway"/>
    <property type="evidence" value="ECO:0007669"/>
    <property type="project" value="TreeGrafter"/>
</dbReference>
<dbReference type="Pfam" id="PF18716">
    <property type="entry name" value="VATC"/>
    <property type="match status" value="1"/>
</dbReference>
<evidence type="ECO:0000256" key="7">
    <source>
        <dbReference type="ARBA" id="ARBA00022759"/>
    </source>
</evidence>
<evidence type="ECO:0000256" key="12">
    <source>
        <dbReference type="ARBA" id="ARBA00023054"/>
    </source>
</evidence>
<sequence length="862" mass="94453">MSQQHSIQQATAASAPTAPLSVFFLPQELISSLVPRTQAEATLSAIDLFPSDNHVSSSSSASPSVSSPVTTSLDSAVASCRICGIASFESVAKQREHVKLDWHRYNLKQNLLDKRAKPISELQFEDMMQDLSSISGSDDSSDDSESNQNRTIIKSNSNAAINDQDKGDNQDDEDEVYSRTLGESLDQEAVIQSLMKKLELTVQENRRARHQDPVLIHRQQILEQQLQEARLSPMIWFTTPLYDETVRLGIYKNALPNKGLTSGDNILDYLQSLQFNVPPVVKKQKNSKIKRAARRAAVSAEAVAASGQADGEDTTLAVDSEAPALASTPVDTETLTTQIAPPATEEAAGEEDDDEEESYEPDWIKYQNQNKRVPALGAGESHQARYWTLIMIGGGHFAGVVMDLAGQVSSHVRRKQGGSQATHGIANSAGARIRMYNEEALKTEVRELLDGWSHWIQQSECVFVHSPGNNRRVLFYDNSILSTADRQGRVRTIPFLTRRPTLSELKRAYQELTTVKVSIVTKEALERQERQEKEALERALEASASQHTKSTKSKDASSSGKGLSSLPEATPELLKLVELVKKGRAEAMSSHLLKYNMDASQLLPLTTSTEYDIRRTPTILHLASHHGQHQVIKTLLEKHSADPTTTTVTAKATSSADGESTSNDDDNGDAALLGSSALTAYDVAKDKETRNAFRRAMALLPDAWDWTVLAHVPSALTPEMEAEQERKAKEKTRKLLEAERERKKSRENSRPTTPSNSGVGGAGAAKSPSAGSSSVMAKNMAAVSAANSQLSPEMRMRLERERRANAAEARMAAQRQAELVRREVREGKNICVACGKSLDGLTPFDKFGRKFCTTDCVAKGPA</sequence>
<keyword evidence="11" id="KW-0040">ANK repeat</keyword>
<feature type="compositionally biased region" description="Low complexity" evidence="14">
    <location>
        <begin position="764"/>
        <end position="773"/>
    </location>
</feature>
<evidence type="ECO:0000256" key="4">
    <source>
        <dbReference type="ARBA" id="ARBA00022722"/>
    </source>
</evidence>
<evidence type="ECO:0000256" key="5">
    <source>
        <dbReference type="ARBA" id="ARBA00022723"/>
    </source>
</evidence>
<dbReference type="AlphaFoldDB" id="A0A9P6RWA7"/>
<feature type="region of interest" description="Disordered" evidence="14">
    <location>
        <begin position="643"/>
        <end position="669"/>
    </location>
</feature>
<feature type="compositionally biased region" description="Basic and acidic residues" evidence="14">
    <location>
        <begin position="530"/>
        <end position="540"/>
    </location>
</feature>
<comment type="domain">
    <text evidence="13">The VLRF1 domain mediates binding to the 60S ribosomal subunit.</text>
</comment>
<dbReference type="InterPro" id="IPR047139">
    <property type="entry name" value="ANKZ1/VMS1"/>
</dbReference>
<keyword evidence="12" id="KW-0175">Coiled coil</keyword>
<evidence type="ECO:0000256" key="2">
    <source>
        <dbReference type="ARBA" id="ARBA00009262"/>
    </source>
</evidence>